<protein>
    <submittedName>
        <fullName evidence="1">Uncharacterized protein</fullName>
    </submittedName>
</protein>
<dbReference type="Proteomes" id="UP000729357">
    <property type="component" value="Unassembled WGS sequence"/>
</dbReference>
<name>A0A9P8G4B6_AURME</name>
<accession>A0A9P8G4B6</accession>
<comment type="caution">
    <text evidence="1">The sequence shown here is derived from an EMBL/GenBank/DDBJ whole genome shotgun (WGS) entry which is preliminary data.</text>
</comment>
<dbReference type="AlphaFoldDB" id="A0A9P8G4B6"/>
<proteinExistence type="predicted"/>
<reference evidence="1" key="1">
    <citation type="journal article" date="2021" name="J Fungi (Basel)">
        <title>Virulence traits and population genomics of the black yeast Aureobasidium melanogenum.</title>
        <authorList>
            <person name="Cernosa A."/>
            <person name="Sun X."/>
            <person name="Gostincar C."/>
            <person name="Fang C."/>
            <person name="Gunde-Cimerman N."/>
            <person name="Song Z."/>
        </authorList>
    </citation>
    <scope>NUCLEOTIDE SEQUENCE</scope>
    <source>
        <strain evidence="1">EXF-9298</strain>
    </source>
</reference>
<evidence type="ECO:0000313" key="1">
    <source>
        <dbReference type="EMBL" id="KAG9989844.1"/>
    </source>
</evidence>
<organism evidence="1 2">
    <name type="scientific">Aureobasidium melanogenum</name>
    <name type="common">Aureobasidium pullulans var. melanogenum</name>
    <dbReference type="NCBI Taxonomy" id="46634"/>
    <lineage>
        <taxon>Eukaryota</taxon>
        <taxon>Fungi</taxon>
        <taxon>Dikarya</taxon>
        <taxon>Ascomycota</taxon>
        <taxon>Pezizomycotina</taxon>
        <taxon>Dothideomycetes</taxon>
        <taxon>Dothideomycetidae</taxon>
        <taxon>Dothideales</taxon>
        <taxon>Saccotheciaceae</taxon>
        <taxon>Aureobasidium</taxon>
    </lineage>
</organism>
<evidence type="ECO:0000313" key="2">
    <source>
        <dbReference type="Proteomes" id="UP000729357"/>
    </source>
</evidence>
<dbReference type="EMBL" id="JAHFXS010000061">
    <property type="protein sequence ID" value="KAG9989844.1"/>
    <property type="molecule type" value="Genomic_DNA"/>
</dbReference>
<keyword evidence="2" id="KW-1185">Reference proteome</keyword>
<feature type="non-terminal residue" evidence="1">
    <location>
        <position position="100"/>
    </location>
</feature>
<reference evidence="1" key="2">
    <citation type="submission" date="2021-08" db="EMBL/GenBank/DDBJ databases">
        <authorList>
            <person name="Gostincar C."/>
            <person name="Sun X."/>
            <person name="Song Z."/>
            <person name="Gunde-Cimerman N."/>
        </authorList>
    </citation>
    <scope>NUCLEOTIDE SEQUENCE</scope>
    <source>
        <strain evidence="1">EXF-9298</strain>
    </source>
</reference>
<gene>
    <name evidence="1" type="ORF">KCU98_g1588</name>
</gene>
<sequence>MHSRSLSWARVGYCGDTRDLAPASRTNHFGPLSGLAKQPVERILELDRNARNEYLREARRHGLSYKEIKYRGDSTEAESTLRGRHRILSKPRKMRVRNPQ</sequence>